<protein>
    <submittedName>
        <fullName evidence="3">Uncharacterized protein</fullName>
    </submittedName>
</protein>
<comment type="caution">
    <text evidence="3">The sequence shown here is derived from an EMBL/GenBank/DDBJ whole genome shotgun (WGS) entry which is preliminary data.</text>
</comment>
<dbReference type="AlphaFoldDB" id="A0A432XUX2"/>
<reference evidence="4" key="1">
    <citation type="journal article" date="2018" name="Front. Microbiol.">
        <title>Genome-Based Analysis Reveals the Taxonomy and Diversity of the Family Idiomarinaceae.</title>
        <authorList>
            <person name="Liu Y."/>
            <person name="Lai Q."/>
            <person name="Shao Z."/>
        </authorList>
    </citation>
    <scope>NUCLEOTIDE SEQUENCE [LARGE SCALE GENOMIC DNA]</scope>
    <source>
        <strain evidence="4">F23</strain>
    </source>
</reference>
<dbReference type="Proteomes" id="UP000287330">
    <property type="component" value="Unassembled WGS sequence"/>
</dbReference>
<keyword evidence="2" id="KW-0812">Transmembrane</keyword>
<proteinExistence type="predicted"/>
<keyword evidence="2" id="KW-0472">Membrane</keyword>
<name>A0A432XUX2_9GAMM</name>
<dbReference type="RefSeq" id="WP_110575017.1">
    <property type="nucleotide sequence ID" value="NZ_PIPV01000007.1"/>
</dbReference>
<keyword evidence="4" id="KW-1185">Reference proteome</keyword>
<sequence length="178" mass="19452">MSKNKEQQLDALIARHRSDPDGIEPPESLWDGIEQRLQAQTTERHDNSHRTWWAAGGGALAASLLAVAVLVGYNGTQSGTAKAPYESPYYAAAAQMISTQAQQVSALQSGYKLAGLEQNDEQLATQLQQLANARQSVLEALASGPGNAQQLELLRWINEQELALLEQSYQQKPTLKQI</sequence>
<keyword evidence="2" id="KW-1133">Transmembrane helix</keyword>
<dbReference type="OrthoDB" id="6227277at2"/>
<dbReference type="EMBL" id="PIPV01000007">
    <property type="protein sequence ID" value="RUO52535.1"/>
    <property type="molecule type" value="Genomic_DNA"/>
</dbReference>
<gene>
    <name evidence="3" type="ORF">CWE25_09410</name>
</gene>
<accession>A0A432XUX2</accession>
<feature type="region of interest" description="Disordered" evidence="1">
    <location>
        <begin position="1"/>
        <end position="28"/>
    </location>
</feature>
<evidence type="ECO:0000256" key="1">
    <source>
        <dbReference type="SAM" id="MobiDB-lite"/>
    </source>
</evidence>
<organism evidence="3 4">
    <name type="scientific">Idiomarina fontislapidosi</name>
    <dbReference type="NCBI Taxonomy" id="263723"/>
    <lineage>
        <taxon>Bacteria</taxon>
        <taxon>Pseudomonadati</taxon>
        <taxon>Pseudomonadota</taxon>
        <taxon>Gammaproteobacteria</taxon>
        <taxon>Alteromonadales</taxon>
        <taxon>Idiomarinaceae</taxon>
        <taxon>Idiomarina</taxon>
    </lineage>
</organism>
<evidence type="ECO:0000313" key="4">
    <source>
        <dbReference type="Proteomes" id="UP000287330"/>
    </source>
</evidence>
<feature type="transmembrane region" description="Helical" evidence="2">
    <location>
        <begin position="52"/>
        <end position="73"/>
    </location>
</feature>
<evidence type="ECO:0000256" key="2">
    <source>
        <dbReference type="SAM" id="Phobius"/>
    </source>
</evidence>
<evidence type="ECO:0000313" key="3">
    <source>
        <dbReference type="EMBL" id="RUO52535.1"/>
    </source>
</evidence>